<dbReference type="EMBL" id="JWIC01000004">
    <property type="protein sequence ID" value="KID58251.1"/>
    <property type="molecule type" value="Genomic_DNA"/>
</dbReference>
<evidence type="ECO:0000313" key="2">
    <source>
        <dbReference type="Proteomes" id="UP000031327"/>
    </source>
</evidence>
<dbReference type="AlphaFoldDB" id="A0A0C1QCB4"/>
<dbReference type="RefSeq" id="WP_039608544.1">
    <property type="nucleotide sequence ID" value="NZ_JWIC01000004.1"/>
</dbReference>
<gene>
    <name evidence="1" type="ORF">JF50_06100</name>
</gene>
<proteinExistence type="predicted"/>
<comment type="caution">
    <text evidence="1">The sequence shown here is derived from an EMBL/GenBank/DDBJ whole genome shotgun (WGS) entry which is preliminary data.</text>
</comment>
<dbReference type="Proteomes" id="UP000031327">
    <property type="component" value="Unassembled WGS sequence"/>
</dbReference>
<dbReference type="OrthoDB" id="6304891at2"/>
<name>A0A0C1QCB4_9GAMM</name>
<reference evidence="1 2" key="1">
    <citation type="submission" date="2014-12" db="EMBL/GenBank/DDBJ databases">
        <title>Draft Genome Sequence of Pseudoalteromonas luteoviolacea HI1.</title>
        <authorList>
            <person name="Asahina A.Y."/>
            <person name="Hadfield M.G."/>
        </authorList>
    </citation>
    <scope>NUCLEOTIDE SEQUENCE [LARGE SCALE GENOMIC DNA]</scope>
    <source>
        <strain evidence="1 2">HI1</strain>
    </source>
</reference>
<accession>A0A0C1QCB4</accession>
<organism evidence="1 2">
    <name type="scientific">Pseudoalteromonas luteoviolacea</name>
    <dbReference type="NCBI Taxonomy" id="43657"/>
    <lineage>
        <taxon>Bacteria</taxon>
        <taxon>Pseudomonadati</taxon>
        <taxon>Pseudomonadota</taxon>
        <taxon>Gammaproteobacteria</taxon>
        <taxon>Alteromonadales</taxon>
        <taxon>Pseudoalteromonadaceae</taxon>
        <taxon>Pseudoalteromonas</taxon>
    </lineage>
</organism>
<evidence type="ECO:0008006" key="3">
    <source>
        <dbReference type="Google" id="ProtNLM"/>
    </source>
</evidence>
<evidence type="ECO:0000313" key="1">
    <source>
        <dbReference type="EMBL" id="KID58251.1"/>
    </source>
</evidence>
<protein>
    <recommendedName>
        <fullName evidence="3">RNA polymerase sigma factor 70 region 4 type 2 domain-containing protein</fullName>
    </recommendedName>
</protein>
<sequence length="119" mass="13793">MIATQITIKQIRSALRRWGKYWRQRELGKGFSRQAVTEQSGGGRSNYFSSDMMNVPEEIELLGQLISKLRPECIRAIRAKYLLDVELSQAAKMLGFDTKRSAEFWLTKAERTLMLELSY</sequence>